<organism evidence="5 6">
    <name type="scientific">Streptomyces xantholiticus</name>
    <dbReference type="NCBI Taxonomy" id="68285"/>
    <lineage>
        <taxon>Bacteria</taxon>
        <taxon>Bacillati</taxon>
        <taxon>Actinomycetota</taxon>
        <taxon>Actinomycetes</taxon>
        <taxon>Kitasatosporales</taxon>
        <taxon>Streptomycetaceae</taxon>
        <taxon>Streptomyces</taxon>
    </lineage>
</organism>
<comment type="similarity">
    <text evidence="1">Belongs to the bacterial solute-binding protein 1 family.</text>
</comment>
<feature type="signal peptide" evidence="4">
    <location>
        <begin position="1"/>
        <end position="28"/>
    </location>
</feature>
<dbReference type="Proteomes" id="UP001445472">
    <property type="component" value="Unassembled WGS sequence"/>
</dbReference>
<dbReference type="PROSITE" id="PS51257">
    <property type="entry name" value="PROKAR_LIPOPROTEIN"/>
    <property type="match status" value="1"/>
</dbReference>
<evidence type="ECO:0000256" key="4">
    <source>
        <dbReference type="SAM" id="SignalP"/>
    </source>
</evidence>
<feature type="chain" id="PRO_5045099627" evidence="4">
    <location>
        <begin position="29"/>
        <end position="432"/>
    </location>
</feature>
<protein>
    <submittedName>
        <fullName evidence="5">Sugar ABC transporter substrate-binding protein</fullName>
    </submittedName>
</protein>
<name>A0ABV1UZI5_9ACTN</name>
<dbReference type="CDD" id="cd13585">
    <property type="entry name" value="PBP2_TMBP_like"/>
    <property type="match status" value="1"/>
</dbReference>
<reference evidence="5 6" key="1">
    <citation type="submission" date="2024-06" db="EMBL/GenBank/DDBJ databases">
        <title>The Natural Products Discovery Center: Release of the First 8490 Sequenced Strains for Exploring Actinobacteria Biosynthetic Diversity.</title>
        <authorList>
            <person name="Kalkreuter E."/>
            <person name="Kautsar S.A."/>
            <person name="Yang D."/>
            <person name="Bader C.D."/>
            <person name="Teijaro C.N."/>
            <person name="Fluegel L."/>
            <person name="Davis C.M."/>
            <person name="Simpson J.R."/>
            <person name="Lauterbach L."/>
            <person name="Steele A.D."/>
            <person name="Gui C."/>
            <person name="Meng S."/>
            <person name="Li G."/>
            <person name="Viehrig K."/>
            <person name="Ye F."/>
            <person name="Su P."/>
            <person name="Kiefer A.F."/>
            <person name="Nichols A."/>
            <person name="Cepeda A.J."/>
            <person name="Yan W."/>
            <person name="Fan B."/>
            <person name="Jiang Y."/>
            <person name="Adhikari A."/>
            <person name="Zheng C.-J."/>
            <person name="Schuster L."/>
            <person name="Cowan T.M."/>
            <person name="Smanski M.J."/>
            <person name="Chevrette M.G."/>
            <person name="De Carvalho L.P.S."/>
            <person name="Shen B."/>
        </authorList>
    </citation>
    <scope>NUCLEOTIDE SEQUENCE [LARGE SCALE GENOMIC DNA]</scope>
    <source>
        <strain evidence="5 6">NPDC000837</strain>
    </source>
</reference>
<keyword evidence="2" id="KW-0813">Transport</keyword>
<dbReference type="InterPro" id="IPR006059">
    <property type="entry name" value="SBP"/>
</dbReference>
<dbReference type="EMBL" id="JBEPBX010000022">
    <property type="protein sequence ID" value="MER6616194.1"/>
    <property type="molecule type" value="Genomic_DNA"/>
</dbReference>
<sequence length="432" mass="46433">MQRMTGRRMRTAGIAVALTMAVATGCSGGGGGTAAGDGNLRIAVWTASEDHLALLNDIGESFKARHPEVKSITFESLDPVDYTTALSTQLASGHSPDLGWILETNAADFIEADTLVDMGPAMKAEKGYEADDLEPALLSQWKRGDKVYAYPFSSSPFAVFYNADALNKAKADDPAELAAGGKWTWDALAEAAKKVTDAKSARYGLLVHDFDYKNWDRLFPVMNAYGATPWTDKDACGFTSPQMTEAIDHFRRMAFDDRSTPAPGQQADFFSGESAMFIAQVSKAGPLADVKWKWDAAPLPTGPGGGDQVIGQAGLGVFAQSKNLDLAKEFYLHATNKENSAKLGQFFPPPRTSLLNAETLDKSNPLLSKDQLQKIIVDSLKAGKVRPGHTQYAKINERTRAALDAAWKPDADTGRVMASVCDSIKPLLGSGS</sequence>
<comment type="caution">
    <text evidence="5">The sequence shown here is derived from an EMBL/GenBank/DDBJ whole genome shotgun (WGS) entry which is preliminary data.</text>
</comment>
<evidence type="ECO:0000256" key="1">
    <source>
        <dbReference type="ARBA" id="ARBA00008520"/>
    </source>
</evidence>
<dbReference type="PROSITE" id="PS01037">
    <property type="entry name" value="SBP_BACTERIAL_1"/>
    <property type="match status" value="1"/>
</dbReference>
<keyword evidence="3 4" id="KW-0732">Signal</keyword>
<dbReference type="PANTHER" id="PTHR43649:SF12">
    <property type="entry name" value="DIACETYLCHITOBIOSE BINDING PROTEIN DASA"/>
    <property type="match status" value="1"/>
</dbReference>
<proteinExistence type="inferred from homology"/>
<dbReference type="Gene3D" id="3.40.190.10">
    <property type="entry name" value="Periplasmic binding protein-like II"/>
    <property type="match status" value="1"/>
</dbReference>
<dbReference type="Pfam" id="PF01547">
    <property type="entry name" value="SBP_bac_1"/>
    <property type="match status" value="1"/>
</dbReference>
<dbReference type="PANTHER" id="PTHR43649">
    <property type="entry name" value="ARABINOSE-BINDING PROTEIN-RELATED"/>
    <property type="match status" value="1"/>
</dbReference>
<gene>
    <name evidence="5" type="ORF">ABT276_23050</name>
</gene>
<evidence type="ECO:0000256" key="3">
    <source>
        <dbReference type="ARBA" id="ARBA00022729"/>
    </source>
</evidence>
<keyword evidence="6" id="KW-1185">Reference proteome</keyword>
<evidence type="ECO:0000313" key="5">
    <source>
        <dbReference type="EMBL" id="MER6616194.1"/>
    </source>
</evidence>
<dbReference type="InterPro" id="IPR050490">
    <property type="entry name" value="Bact_solute-bd_prot1"/>
</dbReference>
<accession>A0ABV1UZI5</accession>
<dbReference type="InterPro" id="IPR006061">
    <property type="entry name" value="SBP_1_CS"/>
</dbReference>
<evidence type="ECO:0000313" key="6">
    <source>
        <dbReference type="Proteomes" id="UP001445472"/>
    </source>
</evidence>
<dbReference type="RefSeq" id="WP_351977578.1">
    <property type="nucleotide sequence ID" value="NZ_JBEPBX010000022.1"/>
</dbReference>
<dbReference type="SUPFAM" id="SSF53850">
    <property type="entry name" value="Periplasmic binding protein-like II"/>
    <property type="match status" value="1"/>
</dbReference>
<evidence type="ECO:0000256" key="2">
    <source>
        <dbReference type="ARBA" id="ARBA00022448"/>
    </source>
</evidence>